<dbReference type="InterPro" id="IPR050482">
    <property type="entry name" value="Sensor_HK_TwoCompSys"/>
</dbReference>
<dbReference type="Proteomes" id="UP001283109">
    <property type="component" value="Unassembled WGS sequence"/>
</dbReference>
<comment type="catalytic activity">
    <reaction evidence="1">
        <text>ATP + protein L-histidine = ADP + protein N-phospho-L-histidine.</text>
        <dbReference type="EC" id="2.7.13.3"/>
    </reaction>
</comment>
<accession>A0ABU4H3C2</accession>
<keyword evidence="4" id="KW-0808">Transferase</keyword>
<evidence type="ECO:0000256" key="4">
    <source>
        <dbReference type="ARBA" id="ARBA00022679"/>
    </source>
</evidence>
<evidence type="ECO:0000256" key="7">
    <source>
        <dbReference type="ARBA" id="ARBA00022840"/>
    </source>
</evidence>
<evidence type="ECO:0000256" key="6">
    <source>
        <dbReference type="ARBA" id="ARBA00022777"/>
    </source>
</evidence>
<evidence type="ECO:0000256" key="9">
    <source>
        <dbReference type="SAM" id="Phobius"/>
    </source>
</evidence>
<keyword evidence="9" id="KW-1133">Transmembrane helix</keyword>
<evidence type="ECO:0000256" key="3">
    <source>
        <dbReference type="ARBA" id="ARBA00022553"/>
    </source>
</evidence>
<dbReference type="GO" id="GO:0016301">
    <property type="term" value="F:kinase activity"/>
    <property type="evidence" value="ECO:0007669"/>
    <property type="project" value="UniProtKB-KW"/>
</dbReference>
<dbReference type="InterPro" id="IPR011712">
    <property type="entry name" value="Sig_transdc_His_kin_sub3_dim/P"/>
</dbReference>
<proteinExistence type="predicted"/>
<dbReference type="PANTHER" id="PTHR24421">
    <property type="entry name" value="NITRATE/NITRITE SENSOR PROTEIN NARX-RELATED"/>
    <property type="match status" value="1"/>
</dbReference>
<protein>
    <recommendedName>
        <fullName evidence="2">histidine kinase</fullName>
        <ecNumber evidence="2">2.7.13.3</ecNumber>
    </recommendedName>
</protein>
<feature type="transmembrane region" description="Helical" evidence="9">
    <location>
        <begin position="112"/>
        <end position="132"/>
    </location>
</feature>
<feature type="transmembrane region" description="Helical" evidence="9">
    <location>
        <begin position="50"/>
        <end position="75"/>
    </location>
</feature>
<dbReference type="PANTHER" id="PTHR24421:SF10">
    <property type="entry name" value="NITRATE_NITRITE SENSOR PROTEIN NARQ"/>
    <property type="match status" value="1"/>
</dbReference>
<dbReference type="RefSeq" id="WP_318354334.1">
    <property type="nucleotide sequence ID" value="NZ_JAWQEV010000004.1"/>
</dbReference>
<dbReference type="InterPro" id="IPR036890">
    <property type="entry name" value="HATPase_C_sf"/>
</dbReference>
<evidence type="ECO:0000256" key="5">
    <source>
        <dbReference type="ARBA" id="ARBA00022741"/>
    </source>
</evidence>
<dbReference type="InterPro" id="IPR003594">
    <property type="entry name" value="HATPase_dom"/>
</dbReference>
<feature type="transmembrane region" description="Helical" evidence="9">
    <location>
        <begin position="18"/>
        <end position="38"/>
    </location>
</feature>
<dbReference type="Pfam" id="PF07730">
    <property type="entry name" value="HisKA_3"/>
    <property type="match status" value="1"/>
</dbReference>
<evidence type="ECO:0000256" key="2">
    <source>
        <dbReference type="ARBA" id="ARBA00012438"/>
    </source>
</evidence>
<dbReference type="EC" id="2.7.13.3" evidence="2"/>
<dbReference type="Gene3D" id="1.20.5.1930">
    <property type="match status" value="1"/>
</dbReference>
<dbReference type="Pfam" id="PF02518">
    <property type="entry name" value="HATPase_c"/>
    <property type="match status" value="1"/>
</dbReference>
<gene>
    <name evidence="12" type="ORF">R8Z58_13655</name>
</gene>
<keyword evidence="3" id="KW-0597">Phosphoprotein</keyword>
<sequence>MGSIAPAPHSRLTRHAPTLLFVTGGALVIALSLAEFLLDDRVAVPPQALIPPIVVGVVVMLAPRWPLTAAIVAALTPPLNLLAGAPGPGGVQLLAILLLLGRAAAVLPARRAAWALGVGAAAALAAGLLGSAALWEGLFTVSVYVAAFGVGLLVRRERAQSQRLRELTVELTEQRETAAAAAVMAERARIARDVHDSVAHQVSVMVLQIGGLRRLLPERPDAQEVLRGLEGVGREAVDEMRRVVGLMREPAADEHPSLSRLDRVLAPLRDAGMPIGLEVTGDPVALPPLQDTALVRVVQESLSNIVRHAGAAATAIEVAYLADAVRVTVTDDGVFRRADGAAPSSGHGVRIMRERMTVAGGTLSAGPLGGGWRVVAEVPLRDREAAPTGTAVVP</sequence>
<keyword evidence="7" id="KW-0067">ATP-binding</keyword>
<dbReference type="Gene3D" id="3.30.565.10">
    <property type="entry name" value="Histidine kinase-like ATPase, C-terminal domain"/>
    <property type="match status" value="1"/>
</dbReference>
<dbReference type="SUPFAM" id="SSF55874">
    <property type="entry name" value="ATPase domain of HSP90 chaperone/DNA topoisomerase II/histidine kinase"/>
    <property type="match status" value="1"/>
</dbReference>
<keyword evidence="13" id="KW-1185">Reference proteome</keyword>
<keyword evidence="6 12" id="KW-0418">Kinase</keyword>
<dbReference type="CDD" id="cd16917">
    <property type="entry name" value="HATPase_UhpB-NarQ-NarX-like"/>
    <property type="match status" value="1"/>
</dbReference>
<keyword evidence="9" id="KW-0812">Transmembrane</keyword>
<keyword evidence="9" id="KW-0472">Membrane</keyword>
<reference evidence="12 13" key="1">
    <citation type="submission" date="2023-11" db="EMBL/GenBank/DDBJ databases">
        <title>Draft genome sequence of Microbacterium arthrosphaerae JCM 30492.</title>
        <authorList>
            <person name="Zhang G."/>
            <person name="Ding Y."/>
        </authorList>
    </citation>
    <scope>NUCLEOTIDE SEQUENCE [LARGE SCALE GENOMIC DNA]</scope>
    <source>
        <strain evidence="12 13">JCM 30492</strain>
    </source>
</reference>
<evidence type="ECO:0000259" key="10">
    <source>
        <dbReference type="Pfam" id="PF02518"/>
    </source>
</evidence>
<evidence type="ECO:0000313" key="13">
    <source>
        <dbReference type="Proteomes" id="UP001283109"/>
    </source>
</evidence>
<dbReference type="EMBL" id="JAWQEV010000004">
    <property type="protein sequence ID" value="MDW4573821.1"/>
    <property type="molecule type" value="Genomic_DNA"/>
</dbReference>
<feature type="domain" description="Signal transduction histidine kinase subgroup 3 dimerisation and phosphoacceptor" evidence="11">
    <location>
        <begin position="186"/>
        <end position="250"/>
    </location>
</feature>
<keyword evidence="8" id="KW-0902">Two-component regulatory system</keyword>
<evidence type="ECO:0000313" key="12">
    <source>
        <dbReference type="EMBL" id="MDW4573821.1"/>
    </source>
</evidence>
<organism evidence="12 13">
    <name type="scientific">Microbacterium arthrosphaerae</name>
    <dbReference type="NCBI Taxonomy" id="792652"/>
    <lineage>
        <taxon>Bacteria</taxon>
        <taxon>Bacillati</taxon>
        <taxon>Actinomycetota</taxon>
        <taxon>Actinomycetes</taxon>
        <taxon>Micrococcales</taxon>
        <taxon>Microbacteriaceae</taxon>
        <taxon>Microbacterium</taxon>
    </lineage>
</organism>
<feature type="domain" description="Histidine kinase/HSP90-like ATPase" evidence="10">
    <location>
        <begin position="292"/>
        <end position="381"/>
    </location>
</feature>
<feature type="transmembrane region" description="Helical" evidence="9">
    <location>
        <begin position="81"/>
        <end position="100"/>
    </location>
</feature>
<feature type="transmembrane region" description="Helical" evidence="9">
    <location>
        <begin position="138"/>
        <end position="155"/>
    </location>
</feature>
<name>A0ABU4H3C2_9MICO</name>
<keyword evidence="5" id="KW-0547">Nucleotide-binding</keyword>
<evidence type="ECO:0000256" key="1">
    <source>
        <dbReference type="ARBA" id="ARBA00000085"/>
    </source>
</evidence>
<comment type="caution">
    <text evidence="12">The sequence shown here is derived from an EMBL/GenBank/DDBJ whole genome shotgun (WGS) entry which is preliminary data.</text>
</comment>
<evidence type="ECO:0000259" key="11">
    <source>
        <dbReference type="Pfam" id="PF07730"/>
    </source>
</evidence>
<evidence type="ECO:0000256" key="8">
    <source>
        <dbReference type="ARBA" id="ARBA00023012"/>
    </source>
</evidence>